<feature type="compositionally biased region" description="Basic and acidic residues" evidence="8">
    <location>
        <begin position="329"/>
        <end position="345"/>
    </location>
</feature>
<feature type="region of interest" description="Disordered" evidence="8">
    <location>
        <begin position="302"/>
        <end position="380"/>
    </location>
</feature>
<evidence type="ECO:0000256" key="4">
    <source>
        <dbReference type="ARBA" id="ARBA00022692"/>
    </source>
</evidence>
<name>S0FL88_RUMCE</name>
<dbReference type="eggNOG" id="COG0682">
    <property type="taxonomic scope" value="Bacteria"/>
</dbReference>
<evidence type="ECO:0000256" key="8">
    <source>
        <dbReference type="SAM" id="MobiDB-lite"/>
    </source>
</evidence>
<keyword evidence="6 7" id="KW-0472">Membrane</keyword>
<protein>
    <recommendedName>
        <fullName evidence="7">Phosphatidylglycerol--prolipoprotein diacylglyceryl transferase</fullName>
        <ecNumber evidence="7">2.5.1.145</ecNumber>
    </recommendedName>
</protein>
<evidence type="ECO:0000256" key="1">
    <source>
        <dbReference type="ARBA" id="ARBA00007150"/>
    </source>
</evidence>
<dbReference type="UniPathway" id="UPA00664"/>
<dbReference type="STRING" id="1195236.CTER_1056"/>
<accession>S0FL88</accession>
<dbReference type="Proteomes" id="UP000014155">
    <property type="component" value="Unassembled WGS sequence"/>
</dbReference>
<dbReference type="PATRIC" id="fig|1195236.3.peg.1353"/>
<evidence type="ECO:0000256" key="5">
    <source>
        <dbReference type="ARBA" id="ARBA00022989"/>
    </source>
</evidence>
<dbReference type="PROSITE" id="PS01311">
    <property type="entry name" value="LGT"/>
    <property type="match status" value="1"/>
</dbReference>
<dbReference type="PANTHER" id="PTHR30589">
    <property type="entry name" value="PROLIPOPROTEIN DIACYLGLYCERYL TRANSFERASE"/>
    <property type="match status" value="1"/>
</dbReference>
<comment type="similarity">
    <text evidence="1 7">Belongs to the Lgt family.</text>
</comment>
<gene>
    <name evidence="7" type="primary">lgt</name>
    <name evidence="9" type="ORF">CTER_1056</name>
</gene>
<dbReference type="EC" id="2.5.1.145" evidence="7"/>
<dbReference type="Pfam" id="PF01790">
    <property type="entry name" value="LGT"/>
    <property type="match status" value="1"/>
</dbReference>
<dbReference type="RefSeq" id="WP_004624518.1">
    <property type="nucleotide sequence ID" value="NZ_AORV01000024.1"/>
</dbReference>
<evidence type="ECO:0000256" key="7">
    <source>
        <dbReference type="HAMAP-Rule" id="MF_01147"/>
    </source>
</evidence>
<evidence type="ECO:0000256" key="3">
    <source>
        <dbReference type="ARBA" id="ARBA00022679"/>
    </source>
</evidence>
<feature type="transmembrane region" description="Helical" evidence="7">
    <location>
        <begin position="103"/>
        <end position="121"/>
    </location>
</feature>
<dbReference type="NCBIfam" id="TIGR00544">
    <property type="entry name" value="lgt"/>
    <property type="match status" value="1"/>
</dbReference>
<comment type="pathway">
    <text evidence="7">Protein modification; lipoprotein biosynthesis (diacylglyceryl transfer).</text>
</comment>
<evidence type="ECO:0000313" key="9">
    <source>
        <dbReference type="EMBL" id="EMS72975.1"/>
    </source>
</evidence>
<keyword evidence="3 7" id="KW-0808">Transferase</keyword>
<evidence type="ECO:0000313" key="10">
    <source>
        <dbReference type="Proteomes" id="UP000014155"/>
    </source>
</evidence>
<dbReference type="InterPro" id="IPR001640">
    <property type="entry name" value="Lgt"/>
</dbReference>
<feature type="compositionally biased region" description="Basic and acidic residues" evidence="8">
    <location>
        <begin position="366"/>
        <end position="380"/>
    </location>
</feature>
<keyword evidence="5 7" id="KW-1133">Transmembrane helix</keyword>
<comment type="subcellular location">
    <subcellularLocation>
        <location evidence="7">Cell membrane</location>
        <topology evidence="7">Multi-pass membrane protein</topology>
    </subcellularLocation>
</comment>
<feature type="compositionally biased region" description="Polar residues" evidence="8">
    <location>
        <begin position="303"/>
        <end position="314"/>
    </location>
</feature>
<feature type="transmembrane region" description="Helical" evidence="7">
    <location>
        <begin position="250"/>
        <end position="271"/>
    </location>
</feature>
<feature type="transmembrane region" description="Helical" evidence="7">
    <location>
        <begin position="30"/>
        <end position="49"/>
    </location>
</feature>
<feature type="transmembrane region" description="Helical" evidence="7">
    <location>
        <begin position="219"/>
        <end position="238"/>
    </location>
</feature>
<keyword evidence="9" id="KW-0449">Lipoprotein</keyword>
<sequence length="380" mass="42851">MDDRVTVSFPNMGLDFDISREAFKVFGISIYWYGIIIALAFFICVLWAMRDSRKFDLVPETIIDLMLFAAPIAIICARLYFVIFSWDNYKYDLKQIFNTRNGGLAILGGIIGAVITAYFVARYKKIPTFKLFDFAIPYVALGQAIGRWGNFFNQEAFGTNTNLPWGMTSPTVRAYLQNLQNGGMNINPDLPVHPTFLYESLWDIAVFIFLLQMRKKKKFNGEIFCLYFITYGIGRAVIEGLRTDSLMLGSLRVSQLLSIIFVIVFSIIVIYKRIKIKNSFDDVEIGQSGYASILKIMDEEETAQGTENNGQNAEAGSGVSGDDVQSSEDEVHEKEDSTQKARDDVGGADGSSQETQEDRADTEDKEETKESKETEDTEDK</sequence>
<dbReference type="HAMAP" id="MF_01147">
    <property type="entry name" value="Lgt"/>
    <property type="match status" value="1"/>
</dbReference>
<reference evidence="9 10" key="1">
    <citation type="journal article" date="2013" name="Genome Announc.">
        <title>Draft Genome Sequence of the Cellulolytic, Mesophilic, Anaerobic Bacterium Clostridium termitidis Strain CT1112 (DSM 5398).</title>
        <authorList>
            <person name="Lal S."/>
            <person name="Ramachandran U."/>
            <person name="Zhang X."/>
            <person name="Munir R."/>
            <person name="Sparling R."/>
            <person name="Levin D.B."/>
        </authorList>
    </citation>
    <scope>NUCLEOTIDE SEQUENCE [LARGE SCALE GENOMIC DNA]</scope>
    <source>
        <strain evidence="9 10">CT1112</strain>
    </source>
</reference>
<organism evidence="9 10">
    <name type="scientific">Ruminiclostridium cellobioparum subsp. termitidis CT1112</name>
    <dbReference type="NCBI Taxonomy" id="1195236"/>
    <lineage>
        <taxon>Bacteria</taxon>
        <taxon>Bacillati</taxon>
        <taxon>Bacillota</taxon>
        <taxon>Clostridia</taxon>
        <taxon>Eubacteriales</taxon>
        <taxon>Oscillospiraceae</taxon>
        <taxon>Ruminiclostridium</taxon>
    </lineage>
</organism>
<dbReference type="EMBL" id="AORV01000024">
    <property type="protein sequence ID" value="EMS72975.1"/>
    <property type="molecule type" value="Genomic_DNA"/>
</dbReference>
<comment type="caution">
    <text evidence="9">The sequence shown here is derived from an EMBL/GenBank/DDBJ whole genome shotgun (WGS) entry which is preliminary data.</text>
</comment>
<feature type="transmembrane region" description="Helical" evidence="7">
    <location>
        <begin position="61"/>
        <end position="83"/>
    </location>
</feature>
<comment type="catalytic activity">
    <reaction evidence="7">
        <text>L-cysteinyl-[prolipoprotein] + a 1,2-diacyl-sn-glycero-3-phospho-(1'-sn-glycerol) = an S-1,2-diacyl-sn-glyceryl-L-cysteinyl-[prolipoprotein] + sn-glycerol 1-phosphate + H(+)</text>
        <dbReference type="Rhea" id="RHEA:56712"/>
        <dbReference type="Rhea" id="RHEA-COMP:14679"/>
        <dbReference type="Rhea" id="RHEA-COMP:14680"/>
        <dbReference type="ChEBI" id="CHEBI:15378"/>
        <dbReference type="ChEBI" id="CHEBI:29950"/>
        <dbReference type="ChEBI" id="CHEBI:57685"/>
        <dbReference type="ChEBI" id="CHEBI:64716"/>
        <dbReference type="ChEBI" id="CHEBI:140658"/>
        <dbReference type="EC" id="2.5.1.145"/>
    </reaction>
</comment>
<comment type="function">
    <text evidence="7">Catalyzes the transfer of the diacylglyceryl group from phosphatidylglycerol to the sulfhydryl group of the N-terminal cysteine of a prolipoprotein, the first step in the formation of mature lipoproteins.</text>
</comment>
<dbReference type="GO" id="GO:0008961">
    <property type="term" value="F:phosphatidylglycerol-prolipoprotein diacylglyceryl transferase activity"/>
    <property type="evidence" value="ECO:0007669"/>
    <property type="project" value="UniProtKB-UniRule"/>
</dbReference>
<keyword evidence="2 7" id="KW-1003">Cell membrane</keyword>
<dbReference type="GO" id="GO:0005886">
    <property type="term" value="C:plasma membrane"/>
    <property type="evidence" value="ECO:0007669"/>
    <property type="project" value="UniProtKB-SubCell"/>
</dbReference>
<evidence type="ECO:0000256" key="6">
    <source>
        <dbReference type="ARBA" id="ARBA00023136"/>
    </source>
</evidence>
<feature type="binding site" evidence="7">
    <location>
        <position position="147"/>
    </location>
    <ligand>
        <name>a 1,2-diacyl-sn-glycero-3-phospho-(1'-sn-glycerol)</name>
        <dbReference type="ChEBI" id="CHEBI:64716"/>
    </ligand>
</feature>
<dbReference type="AlphaFoldDB" id="S0FL88"/>
<dbReference type="GO" id="GO:0042158">
    <property type="term" value="P:lipoprotein biosynthetic process"/>
    <property type="evidence" value="ECO:0007669"/>
    <property type="project" value="UniProtKB-UniRule"/>
</dbReference>
<evidence type="ECO:0000256" key="2">
    <source>
        <dbReference type="ARBA" id="ARBA00022475"/>
    </source>
</evidence>
<keyword evidence="10" id="KW-1185">Reference proteome</keyword>
<keyword evidence="4 7" id="KW-0812">Transmembrane</keyword>
<proteinExistence type="inferred from homology"/>
<dbReference type="PANTHER" id="PTHR30589:SF0">
    <property type="entry name" value="PHOSPHATIDYLGLYCEROL--PROLIPOPROTEIN DIACYLGLYCERYL TRANSFERASE"/>
    <property type="match status" value="1"/>
</dbReference>